<dbReference type="InterPro" id="IPR038770">
    <property type="entry name" value="Na+/solute_symporter_sf"/>
</dbReference>
<comment type="similarity">
    <text evidence="2">Belongs to the auxin efflux carrier (TC 2.A.69) family.</text>
</comment>
<sequence length="305" mass="31119">MTGVLSGFLTIAVVVALGMVLARGRVLDEPGLRTLQSVAFFLASPALLFTVLQDSEVSDLFSGNLLAIVGGVLATLVGTLAVCRVQGRDTGSTVVAAMCSSYCNAGNLGIPIAFYVLGDTALVAPVLLLQLVVLQPLALTILDVTVSPEPLPLANVLTRPLRNPITIASLAGVVVALLEVDVPDLVVDPLELVGGLAVPAMLLAYGASLWLGPLPGRGVALPDLGVAVGLKLLVQPLAAYAVGRALGLGPDALLAITVISALPTAQNVYVIATRYGRAELLARDAIFVSTLGCVPVVTVIVALLA</sequence>
<feature type="transmembrane region" description="Helical" evidence="8">
    <location>
        <begin position="64"/>
        <end position="83"/>
    </location>
</feature>
<feature type="transmembrane region" description="Helical" evidence="8">
    <location>
        <begin position="34"/>
        <end position="52"/>
    </location>
</feature>
<gene>
    <name evidence="9" type="ORF">ACFFRI_21715</name>
</gene>
<accession>A0ABV5KGZ6</accession>
<dbReference type="InterPro" id="IPR004776">
    <property type="entry name" value="Mem_transp_PIN-like"/>
</dbReference>
<comment type="caution">
    <text evidence="9">The sequence shown here is derived from an EMBL/GenBank/DDBJ whole genome shotgun (WGS) entry which is preliminary data.</text>
</comment>
<dbReference type="PANTHER" id="PTHR36838">
    <property type="entry name" value="AUXIN EFFLUX CARRIER FAMILY PROTEIN"/>
    <property type="match status" value="1"/>
</dbReference>
<evidence type="ECO:0000256" key="7">
    <source>
        <dbReference type="ARBA" id="ARBA00023136"/>
    </source>
</evidence>
<feature type="transmembrane region" description="Helical" evidence="8">
    <location>
        <begin position="252"/>
        <end position="272"/>
    </location>
</feature>
<keyword evidence="10" id="KW-1185">Reference proteome</keyword>
<reference evidence="9 10" key="1">
    <citation type="submission" date="2024-09" db="EMBL/GenBank/DDBJ databases">
        <authorList>
            <person name="Sun Q."/>
            <person name="Mori K."/>
        </authorList>
    </citation>
    <scope>NUCLEOTIDE SEQUENCE [LARGE SCALE GENOMIC DNA]</scope>
    <source>
        <strain evidence="9 10">JCM 9626</strain>
    </source>
</reference>
<evidence type="ECO:0000256" key="1">
    <source>
        <dbReference type="ARBA" id="ARBA00004651"/>
    </source>
</evidence>
<keyword evidence="5 8" id="KW-0812">Transmembrane</keyword>
<evidence type="ECO:0000313" key="10">
    <source>
        <dbReference type="Proteomes" id="UP001589750"/>
    </source>
</evidence>
<feature type="transmembrane region" description="Helical" evidence="8">
    <location>
        <begin position="284"/>
        <end position="304"/>
    </location>
</feature>
<evidence type="ECO:0000256" key="8">
    <source>
        <dbReference type="SAM" id="Phobius"/>
    </source>
</evidence>
<keyword evidence="3" id="KW-0813">Transport</keyword>
<feature type="transmembrane region" description="Helical" evidence="8">
    <location>
        <begin position="224"/>
        <end position="246"/>
    </location>
</feature>
<dbReference type="Gene3D" id="1.20.1530.20">
    <property type="match status" value="1"/>
</dbReference>
<evidence type="ECO:0000256" key="2">
    <source>
        <dbReference type="ARBA" id="ARBA00010145"/>
    </source>
</evidence>
<evidence type="ECO:0000313" key="9">
    <source>
        <dbReference type="EMBL" id="MFB9315677.1"/>
    </source>
</evidence>
<organism evidence="9 10">
    <name type="scientific">Nocardioides plantarum</name>
    <dbReference type="NCBI Taxonomy" id="29299"/>
    <lineage>
        <taxon>Bacteria</taxon>
        <taxon>Bacillati</taxon>
        <taxon>Actinomycetota</taxon>
        <taxon>Actinomycetes</taxon>
        <taxon>Propionibacteriales</taxon>
        <taxon>Nocardioidaceae</taxon>
        <taxon>Nocardioides</taxon>
    </lineage>
</organism>
<evidence type="ECO:0000256" key="3">
    <source>
        <dbReference type="ARBA" id="ARBA00022448"/>
    </source>
</evidence>
<dbReference type="Proteomes" id="UP001589750">
    <property type="component" value="Unassembled WGS sequence"/>
</dbReference>
<keyword evidence="7 8" id="KW-0472">Membrane</keyword>
<feature type="transmembrane region" description="Helical" evidence="8">
    <location>
        <begin position="192"/>
        <end position="212"/>
    </location>
</feature>
<evidence type="ECO:0000256" key="6">
    <source>
        <dbReference type="ARBA" id="ARBA00022989"/>
    </source>
</evidence>
<feature type="transmembrane region" description="Helical" evidence="8">
    <location>
        <begin position="6"/>
        <end position="22"/>
    </location>
</feature>
<keyword evidence="4" id="KW-1003">Cell membrane</keyword>
<evidence type="ECO:0000256" key="5">
    <source>
        <dbReference type="ARBA" id="ARBA00022692"/>
    </source>
</evidence>
<dbReference type="PANTHER" id="PTHR36838:SF1">
    <property type="entry name" value="SLR1864 PROTEIN"/>
    <property type="match status" value="1"/>
</dbReference>
<evidence type="ECO:0000256" key="4">
    <source>
        <dbReference type="ARBA" id="ARBA00022475"/>
    </source>
</evidence>
<dbReference type="RefSeq" id="WP_140009402.1">
    <property type="nucleotide sequence ID" value="NZ_JBHMDG010000037.1"/>
</dbReference>
<proteinExistence type="inferred from homology"/>
<dbReference type="EMBL" id="JBHMDG010000037">
    <property type="protein sequence ID" value="MFB9315677.1"/>
    <property type="molecule type" value="Genomic_DNA"/>
</dbReference>
<protein>
    <submittedName>
        <fullName evidence="9">AEC family transporter</fullName>
    </submittedName>
</protein>
<name>A0ABV5KGZ6_9ACTN</name>
<dbReference type="Pfam" id="PF03547">
    <property type="entry name" value="Mem_trans"/>
    <property type="match status" value="1"/>
</dbReference>
<keyword evidence="6 8" id="KW-1133">Transmembrane helix</keyword>
<comment type="subcellular location">
    <subcellularLocation>
        <location evidence="1">Cell membrane</location>
        <topology evidence="1">Multi-pass membrane protein</topology>
    </subcellularLocation>
</comment>